<proteinExistence type="predicted"/>
<feature type="chain" id="PRO_5003374128" evidence="2">
    <location>
        <begin position="20"/>
        <end position="171"/>
    </location>
</feature>
<dbReference type="RefSeq" id="WP_013942592.1">
    <property type="nucleotide sequence ID" value="NC_015713.1"/>
</dbReference>
<feature type="compositionally biased region" description="Low complexity" evidence="1">
    <location>
        <begin position="124"/>
        <end position="171"/>
    </location>
</feature>
<evidence type="ECO:0000313" key="3">
    <source>
        <dbReference type="EMBL" id="CCB88125.1"/>
    </source>
</evidence>
<dbReference type="EMBL" id="FR872582">
    <property type="protein sequence ID" value="CCB88125.1"/>
    <property type="molecule type" value="Genomic_DNA"/>
</dbReference>
<reference evidence="3 4" key="2">
    <citation type="journal article" date="2011" name="Mol. Biol. Evol.">
        <title>Unity in variety--the pan-genome of the Chlamydiae.</title>
        <authorList>
            <person name="Collingro A."/>
            <person name="Tischler P."/>
            <person name="Weinmaier T."/>
            <person name="Penz T."/>
            <person name="Heinz E."/>
            <person name="Brunham R.C."/>
            <person name="Read T.D."/>
            <person name="Bavoil P.M."/>
            <person name="Sachse K."/>
            <person name="Kahane S."/>
            <person name="Friedman M.G."/>
            <person name="Rattei T."/>
            <person name="Myers G.S."/>
            <person name="Horn M."/>
        </authorList>
    </citation>
    <scope>NUCLEOTIDE SEQUENCE [LARGE SCALE GENOMIC DNA]</scope>
    <source>
        <strain evidence="4">ATCC VR-1471 / Z</strain>
    </source>
</reference>
<feature type="signal peptide" evidence="2">
    <location>
        <begin position="1"/>
        <end position="19"/>
    </location>
</feature>
<reference key="1">
    <citation type="journal article" date="2011" name="Mol. Biol. Evol.">
        <title>Unity in variety -- the pan-genome of the Chlamydiae.</title>
        <authorList>
            <person name="Collingro A."/>
            <person name="Tischler P."/>
            <person name="Weinmaier T."/>
            <person name="Penz T."/>
            <person name="Heinz E."/>
            <person name="Brunham R.C."/>
            <person name="Read T.D."/>
            <person name="Bavoil P.M."/>
            <person name="Sachse K."/>
            <person name="Kahane S."/>
            <person name="Friedman M.G."/>
            <person name="Rattei T."/>
            <person name="Myers G.S.A."/>
            <person name="Horn M."/>
        </authorList>
    </citation>
    <scope>NUCLEOTIDE SEQUENCE</scope>
    <source>
        <strain>Z</strain>
    </source>
</reference>
<feature type="region of interest" description="Disordered" evidence="1">
    <location>
        <begin position="122"/>
        <end position="171"/>
    </location>
</feature>
<dbReference type="Proteomes" id="UP000000496">
    <property type="component" value="Chromosome gsn.131"/>
</dbReference>
<accession>F8L5Y2</accession>
<dbReference type="AlphaFoldDB" id="F8L5Y2"/>
<organism evidence="3 4">
    <name type="scientific">Simkania negevensis (strain ATCC VR-1471 / DSM 27360 / Z)</name>
    <dbReference type="NCBI Taxonomy" id="331113"/>
    <lineage>
        <taxon>Bacteria</taxon>
        <taxon>Pseudomonadati</taxon>
        <taxon>Chlamydiota</taxon>
        <taxon>Chlamydiia</taxon>
        <taxon>Parachlamydiales</taxon>
        <taxon>Simkaniaceae</taxon>
        <taxon>Simkania</taxon>
    </lineage>
</organism>
<dbReference type="KEGG" id="sng:SNE_A02480"/>
<gene>
    <name evidence="3" type="ordered locus">SNE_A02480</name>
</gene>
<protein>
    <submittedName>
        <fullName evidence="3">Uncharacterized protein</fullName>
    </submittedName>
</protein>
<evidence type="ECO:0000313" key="4">
    <source>
        <dbReference type="Proteomes" id="UP000000496"/>
    </source>
</evidence>
<evidence type="ECO:0000256" key="1">
    <source>
        <dbReference type="SAM" id="MobiDB-lite"/>
    </source>
</evidence>
<dbReference type="HOGENOM" id="CLU_1561839_0_0_0"/>
<dbReference type="STRING" id="331113.SNE_A02480"/>
<sequence length="171" mass="19216">MKKWLALLFLLGGTSLSFADYNWTGGQNSYTPQSRGQELYNQQQQQQQQAQSPCASLQSTDPEAYAFSQQLSPIHQSVFCQQFTTAQRKQAMALAGSPTQDIQGKAGSITPDMAVEVVMQTARYSQQQQQPPQQQSYSNYQQPQQQQSYSYPKESQNSSNSRSNGGRYSNY</sequence>
<keyword evidence="2" id="KW-0732">Signal</keyword>
<evidence type="ECO:0000256" key="2">
    <source>
        <dbReference type="SAM" id="SignalP"/>
    </source>
</evidence>
<name>F8L5Y2_SIMNZ</name>
<keyword evidence="4" id="KW-1185">Reference proteome</keyword>